<evidence type="ECO:0000313" key="3">
    <source>
        <dbReference type="EMBL" id="MBB3956266.1"/>
    </source>
</evidence>
<dbReference type="GO" id="GO:0009307">
    <property type="term" value="P:DNA restriction-modification system"/>
    <property type="evidence" value="ECO:0007669"/>
    <property type="project" value="InterPro"/>
</dbReference>
<name>A0A7W6CGU8_9SPHN</name>
<dbReference type="GO" id="GO:0003677">
    <property type="term" value="F:DNA binding"/>
    <property type="evidence" value="ECO:0007669"/>
    <property type="project" value="InterPro"/>
</dbReference>
<evidence type="ECO:0000259" key="2">
    <source>
        <dbReference type="Pfam" id="PF04471"/>
    </source>
</evidence>
<accession>A0A7W6CGU8</accession>
<dbReference type="InterPro" id="IPR011856">
    <property type="entry name" value="tRNA_endonuc-like_dom_sf"/>
</dbReference>
<comment type="caution">
    <text evidence="3">The sequence shown here is derived from an EMBL/GenBank/DDBJ whole genome shotgun (WGS) entry which is preliminary data.</text>
</comment>
<dbReference type="InterPro" id="IPR011335">
    <property type="entry name" value="Restrct_endonuc-II-like"/>
</dbReference>
<dbReference type="PANTHER" id="PTHR30015">
    <property type="entry name" value="MRR RESTRICTION SYSTEM PROTEIN"/>
    <property type="match status" value="1"/>
</dbReference>
<feature type="transmembrane region" description="Helical" evidence="1">
    <location>
        <begin position="61"/>
        <end position="79"/>
    </location>
</feature>
<dbReference type="EMBL" id="JACIDX010000012">
    <property type="protein sequence ID" value="MBB3956266.1"/>
    <property type="molecule type" value="Genomic_DNA"/>
</dbReference>
<feature type="domain" description="Restriction endonuclease type IV Mrr" evidence="2">
    <location>
        <begin position="182"/>
        <end position="287"/>
    </location>
</feature>
<evidence type="ECO:0000256" key="1">
    <source>
        <dbReference type="SAM" id="Phobius"/>
    </source>
</evidence>
<protein>
    <submittedName>
        <fullName evidence="3">Cbb3-type cytochrome oxidase subunit 3</fullName>
    </submittedName>
</protein>
<dbReference type="Pfam" id="PF04471">
    <property type="entry name" value="Mrr_cat"/>
    <property type="match status" value="1"/>
</dbReference>
<keyword evidence="1" id="KW-0472">Membrane</keyword>
<dbReference type="InterPro" id="IPR052906">
    <property type="entry name" value="Type_IV_Methyl-Rstrct_Enzyme"/>
</dbReference>
<proteinExistence type="predicted"/>
<evidence type="ECO:0000313" key="4">
    <source>
        <dbReference type="Proteomes" id="UP000548867"/>
    </source>
</evidence>
<sequence length="296" mass="33792">MAMVRRRSDGFQWARNFIWDTVFPVRRRKSGFLSGALSLVIIIVMGIAFIFALIIRQFLDHPIVFTLIIVSLGIVFHIYQSNISDDFDNKIQSEMNENKSTLVSLYRTSIHHDPFGNPYRDKWVAHIDNFLRTRVVPEVRNYEQWRVSERGKKAAQLVDEFTVKQDREQRNDRPSLVADPRDLTPAQYEQHCADILSYLGWSVRVTQASRDHGADVIAEKYGHRLVLQCKRYAQPVGNKGVQEAYSALHLYDGSIACVVAPAGFTAQAKREATGLRVQLLHHAELEALDSRLQAAA</sequence>
<dbReference type="PANTHER" id="PTHR30015:SF6">
    <property type="entry name" value="SLL1429 PROTEIN"/>
    <property type="match status" value="1"/>
</dbReference>
<dbReference type="SUPFAM" id="SSF52980">
    <property type="entry name" value="Restriction endonuclease-like"/>
    <property type="match status" value="1"/>
</dbReference>
<keyword evidence="1" id="KW-1133">Transmembrane helix</keyword>
<dbReference type="Gene3D" id="3.40.1350.10">
    <property type="match status" value="1"/>
</dbReference>
<feature type="transmembrane region" description="Helical" evidence="1">
    <location>
        <begin position="32"/>
        <end position="55"/>
    </location>
</feature>
<dbReference type="GO" id="GO:0015666">
    <property type="term" value="F:restriction endodeoxyribonuclease activity"/>
    <property type="evidence" value="ECO:0007669"/>
    <property type="project" value="TreeGrafter"/>
</dbReference>
<reference evidence="3 4" key="1">
    <citation type="submission" date="2020-08" db="EMBL/GenBank/DDBJ databases">
        <title>Genomic Encyclopedia of Type Strains, Phase IV (KMG-IV): sequencing the most valuable type-strain genomes for metagenomic binning, comparative biology and taxonomic classification.</title>
        <authorList>
            <person name="Goeker M."/>
        </authorList>
    </citation>
    <scope>NUCLEOTIDE SEQUENCE [LARGE SCALE GENOMIC DNA]</scope>
    <source>
        <strain evidence="3 4">DSM 27057</strain>
    </source>
</reference>
<keyword evidence="4" id="KW-1185">Reference proteome</keyword>
<dbReference type="AlphaFoldDB" id="A0A7W6CGU8"/>
<gene>
    <name evidence="3" type="ORF">GGR38_003224</name>
</gene>
<dbReference type="InterPro" id="IPR007560">
    <property type="entry name" value="Restrct_endonuc_IV_Mrr"/>
</dbReference>
<dbReference type="Proteomes" id="UP000548867">
    <property type="component" value="Unassembled WGS sequence"/>
</dbReference>
<organism evidence="3 4">
    <name type="scientific">Novosphingobium sediminicola</name>
    <dbReference type="NCBI Taxonomy" id="563162"/>
    <lineage>
        <taxon>Bacteria</taxon>
        <taxon>Pseudomonadati</taxon>
        <taxon>Pseudomonadota</taxon>
        <taxon>Alphaproteobacteria</taxon>
        <taxon>Sphingomonadales</taxon>
        <taxon>Sphingomonadaceae</taxon>
        <taxon>Novosphingobium</taxon>
    </lineage>
</organism>
<keyword evidence="1" id="KW-0812">Transmembrane</keyword>